<dbReference type="InterPro" id="IPR038056">
    <property type="entry name" value="YjbR-like_sf"/>
</dbReference>
<comment type="caution">
    <text evidence="1">The sequence shown here is derived from an EMBL/GenBank/DDBJ whole genome shotgun (WGS) entry which is preliminary data.</text>
</comment>
<accession>A0ABT5QX33</accession>
<keyword evidence="2" id="KW-1185">Reference proteome</keyword>
<dbReference type="PANTHER" id="PTHR35145">
    <property type="entry name" value="CYTOPLASMIC PROTEIN-RELATED"/>
    <property type="match status" value="1"/>
</dbReference>
<dbReference type="Gene3D" id="3.90.1150.30">
    <property type="match status" value="1"/>
</dbReference>
<proteinExistence type="predicted"/>
<evidence type="ECO:0000313" key="1">
    <source>
        <dbReference type="EMBL" id="MDD1792576.1"/>
    </source>
</evidence>
<name>A0ABT5QX33_9GAMM</name>
<evidence type="ECO:0000313" key="2">
    <source>
        <dbReference type="Proteomes" id="UP001149400"/>
    </source>
</evidence>
<protein>
    <submittedName>
        <fullName evidence="1">MmcQ/YjbR family DNA-binding protein</fullName>
    </submittedName>
</protein>
<dbReference type="SUPFAM" id="SSF142906">
    <property type="entry name" value="YjbR-like"/>
    <property type="match status" value="1"/>
</dbReference>
<dbReference type="Proteomes" id="UP001149400">
    <property type="component" value="Unassembled WGS sequence"/>
</dbReference>
<organism evidence="1 2">
    <name type="scientific">Enterovibrio gelatinilyticus</name>
    <dbReference type="NCBI Taxonomy" id="2899819"/>
    <lineage>
        <taxon>Bacteria</taxon>
        <taxon>Pseudomonadati</taxon>
        <taxon>Pseudomonadota</taxon>
        <taxon>Gammaproteobacteria</taxon>
        <taxon>Vibrionales</taxon>
        <taxon>Vibrionaceae</taxon>
        <taxon>Enterovibrio</taxon>
    </lineage>
</organism>
<dbReference type="RefSeq" id="WP_274163472.1">
    <property type="nucleotide sequence ID" value="NZ_JAJUBC010000004.1"/>
</dbReference>
<sequence>MDIKALHTHCQALIGVRHDVKWGGVDVYSVHQTKMVCIFFDDSRMACKVPEDLFVMMAEIPGCRPAPHLARAGWIEFSSACPLPTSELENIINRSWHLVVDKLPKYVQNALRPVLDNDIHKHKKTQ</sequence>
<dbReference type="PANTHER" id="PTHR35145:SF1">
    <property type="entry name" value="CYTOPLASMIC PROTEIN"/>
    <property type="match status" value="1"/>
</dbReference>
<dbReference type="Pfam" id="PF04237">
    <property type="entry name" value="YjbR"/>
    <property type="match status" value="1"/>
</dbReference>
<dbReference type="InterPro" id="IPR007351">
    <property type="entry name" value="YjbR"/>
</dbReference>
<dbReference type="GO" id="GO:0003677">
    <property type="term" value="F:DNA binding"/>
    <property type="evidence" value="ECO:0007669"/>
    <property type="project" value="UniProtKB-KW"/>
</dbReference>
<dbReference type="InterPro" id="IPR058532">
    <property type="entry name" value="YjbR/MT2646/Rv2570-like"/>
</dbReference>
<reference evidence="1" key="1">
    <citation type="submission" date="2021-12" db="EMBL/GenBank/DDBJ databases">
        <title>Enterovibrio ZSDZ35 sp. nov. and Enterovibrio ZSDZ42 sp. nov., isolated from coastal seawater in Qingdao.</title>
        <authorList>
            <person name="Zhang P."/>
        </authorList>
    </citation>
    <scope>NUCLEOTIDE SEQUENCE</scope>
    <source>
        <strain evidence="1">ZSDZ42</strain>
    </source>
</reference>
<dbReference type="EMBL" id="JAJUBC010000004">
    <property type="protein sequence ID" value="MDD1792576.1"/>
    <property type="molecule type" value="Genomic_DNA"/>
</dbReference>
<gene>
    <name evidence="1" type="ORF">LRP50_05465</name>
</gene>
<keyword evidence="1" id="KW-0238">DNA-binding</keyword>